<dbReference type="PANTHER" id="PTHR47755:SF1">
    <property type="entry name" value="CELL DIVISION PROTEIN FTSX"/>
    <property type="match status" value="1"/>
</dbReference>
<dbReference type="InterPro" id="IPR004513">
    <property type="entry name" value="FtsX"/>
</dbReference>
<name>A0A2M7RP74_9BACT</name>
<evidence type="ECO:0000256" key="4">
    <source>
        <dbReference type="ARBA" id="ARBA00022475"/>
    </source>
</evidence>
<gene>
    <name evidence="14" type="ORF">COY61_00025</name>
</gene>
<organism evidence="14 15">
    <name type="scientific">bacterium (Candidatus Gribaldobacteria) CG_4_10_14_0_8_um_filter_33_9</name>
    <dbReference type="NCBI Taxonomy" id="2014266"/>
    <lineage>
        <taxon>Bacteria</taxon>
        <taxon>Candidatus Gribaldobacteria</taxon>
    </lineage>
</organism>
<keyword evidence="7 11" id="KW-1133">Transmembrane helix</keyword>
<evidence type="ECO:0000313" key="15">
    <source>
        <dbReference type="Proteomes" id="UP000229371"/>
    </source>
</evidence>
<dbReference type="GO" id="GO:0051301">
    <property type="term" value="P:cell division"/>
    <property type="evidence" value="ECO:0007669"/>
    <property type="project" value="UniProtKB-KW"/>
</dbReference>
<evidence type="ECO:0000259" key="13">
    <source>
        <dbReference type="Pfam" id="PF18075"/>
    </source>
</evidence>
<evidence type="ECO:0000256" key="2">
    <source>
        <dbReference type="ARBA" id="ARBA00007379"/>
    </source>
</evidence>
<dbReference type="AlphaFoldDB" id="A0A2M7RP74"/>
<dbReference type="Pfam" id="PF18075">
    <property type="entry name" value="FtsX_ECD"/>
    <property type="match status" value="1"/>
</dbReference>
<keyword evidence="5 10" id="KW-0132">Cell division</keyword>
<feature type="transmembrane region" description="Helical" evidence="11">
    <location>
        <begin position="275"/>
        <end position="298"/>
    </location>
</feature>
<comment type="subcellular location">
    <subcellularLocation>
        <location evidence="1">Cell membrane</location>
        <topology evidence="1">Multi-pass membrane protein</topology>
    </subcellularLocation>
</comment>
<evidence type="ECO:0000256" key="9">
    <source>
        <dbReference type="ARBA" id="ARBA00023306"/>
    </source>
</evidence>
<dbReference type="Gene3D" id="3.30.70.3040">
    <property type="match status" value="1"/>
</dbReference>
<dbReference type="EMBL" id="PFMI01000001">
    <property type="protein sequence ID" value="PIZ01273.1"/>
    <property type="molecule type" value="Genomic_DNA"/>
</dbReference>
<dbReference type="Pfam" id="PF02687">
    <property type="entry name" value="FtsX"/>
    <property type="match status" value="1"/>
</dbReference>
<evidence type="ECO:0000256" key="5">
    <source>
        <dbReference type="ARBA" id="ARBA00022618"/>
    </source>
</evidence>
<feature type="domain" description="FtsX extracellular" evidence="13">
    <location>
        <begin position="58"/>
        <end position="144"/>
    </location>
</feature>
<keyword evidence="8 10" id="KW-0472">Membrane</keyword>
<feature type="transmembrane region" description="Helical" evidence="11">
    <location>
        <begin position="180"/>
        <end position="207"/>
    </location>
</feature>
<evidence type="ECO:0000256" key="1">
    <source>
        <dbReference type="ARBA" id="ARBA00004651"/>
    </source>
</evidence>
<keyword evidence="9 10" id="KW-0131">Cell cycle</keyword>
<evidence type="ECO:0000313" key="14">
    <source>
        <dbReference type="EMBL" id="PIZ01273.1"/>
    </source>
</evidence>
<evidence type="ECO:0000256" key="6">
    <source>
        <dbReference type="ARBA" id="ARBA00022692"/>
    </source>
</evidence>
<evidence type="ECO:0000256" key="11">
    <source>
        <dbReference type="SAM" id="Phobius"/>
    </source>
</evidence>
<comment type="caution">
    <text evidence="14">The sequence shown here is derived from an EMBL/GenBank/DDBJ whole genome shotgun (WGS) entry which is preliminary data.</text>
</comment>
<proteinExistence type="inferred from homology"/>
<dbReference type="PANTHER" id="PTHR47755">
    <property type="entry name" value="CELL DIVISION PROTEIN FTSX"/>
    <property type="match status" value="1"/>
</dbReference>
<protein>
    <recommendedName>
        <fullName evidence="3 10">Cell division protein FtsX</fullName>
    </recommendedName>
</protein>
<evidence type="ECO:0000256" key="10">
    <source>
        <dbReference type="PIRNR" id="PIRNR003097"/>
    </source>
</evidence>
<accession>A0A2M7RP74</accession>
<comment type="similarity">
    <text evidence="2 10">Belongs to the ABC-4 integral membrane protein family. FtsX subfamily.</text>
</comment>
<reference evidence="15" key="1">
    <citation type="submission" date="2017-09" db="EMBL/GenBank/DDBJ databases">
        <title>Depth-based differentiation of microbial function through sediment-hosted aquifers and enrichment of novel symbionts in the deep terrestrial subsurface.</title>
        <authorList>
            <person name="Probst A.J."/>
            <person name="Ladd B."/>
            <person name="Jarett J.K."/>
            <person name="Geller-Mcgrath D.E."/>
            <person name="Sieber C.M.K."/>
            <person name="Emerson J.B."/>
            <person name="Anantharaman K."/>
            <person name="Thomas B.C."/>
            <person name="Malmstrom R."/>
            <person name="Stieglmeier M."/>
            <person name="Klingl A."/>
            <person name="Woyke T."/>
            <person name="Ryan C.M."/>
            <person name="Banfield J.F."/>
        </authorList>
    </citation>
    <scope>NUCLEOTIDE SEQUENCE [LARGE SCALE GENOMIC DNA]</scope>
</reference>
<dbReference type="InterPro" id="IPR040690">
    <property type="entry name" value="FtsX_ECD"/>
</dbReference>
<feature type="domain" description="ABC3 transporter permease C-terminal" evidence="12">
    <location>
        <begin position="185"/>
        <end position="302"/>
    </location>
</feature>
<dbReference type="InterPro" id="IPR003838">
    <property type="entry name" value="ABC3_permease_C"/>
</dbReference>
<sequence>MFIFLKRILKFGWQSFSRNKGLGLGVIFVMTVAIFALTFFFVFNELSGFLINKAQEQVDISVYFKKDVAEKEILGLKEELNNKFSIQIKSINYISKQEAKEVFLAKHKDELLYLQVLEEIGENPFLSSLNIKAKDPVFYAPISDFLVSSFLKDSIEKVSYFASEKVINKLSEISLKIKRFGVYLGAFLIILVFLITFNTIRLTIFIFREEIATMRLVGASNWFIRGPFLIQSLLYGFFSILIVNLSFVIVLHIFSADLQTWLFDFNFLQFFKENFLKIFGYQILFALALGVTSFFFAVHKYLKI</sequence>
<evidence type="ECO:0000256" key="3">
    <source>
        <dbReference type="ARBA" id="ARBA00021907"/>
    </source>
</evidence>
<keyword evidence="6 11" id="KW-0812">Transmembrane</keyword>
<dbReference type="PIRSF" id="PIRSF003097">
    <property type="entry name" value="FtsX"/>
    <property type="match status" value="1"/>
</dbReference>
<dbReference type="GO" id="GO:0005886">
    <property type="term" value="C:plasma membrane"/>
    <property type="evidence" value="ECO:0007669"/>
    <property type="project" value="UniProtKB-SubCell"/>
</dbReference>
<evidence type="ECO:0000259" key="12">
    <source>
        <dbReference type="Pfam" id="PF02687"/>
    </source>
</evidence>
<feature type="transmembrane region" description="Helical" evidence="11">
    <location>
        <begin position="228"/>
        <end position="255"/>
    </location>
</feature>
<feature type="transmembrane region" description="Helical" evidence="11">
    <location>
        <begin position="21"/>
        <end position="43"/>
    </location>
</feature>
<evidence type="ECO:0000256" key="7">
    <source>
        <dbReference type="ARBA" id="ARBA00022989"/>
    </source>
</evidence>
<dbReference type="Proteomes" id="UP000229371">
    <property type="component" value="Unassembled WGS sequence"/>
</dbReference>
<keyword evidence="4 10" id="KW-1003">Cell membrane</keyword>
<evidence type="ECO:0000256" key="8">
    <source>
        <dbReference type="ARBA" id="ARBA00023136"/>
    </source>
</evidence>